<dbReference type="OrthoDB" id="5244956at2"/>
<sequence length="83" mass="9031">MIITAAITEGALVLFWMYLWLVSTIIASYLSERKGYGDRPGLATGLILSIIGTIIWLIIPAKAESKWKTLGPVGRGQKKRAAA</sequence>
<dbReference type="EMBL" id="RBIL01000002">
    <property type="protein sequence ID" value="RKQ86543.1"/>
    <property type="molecule type" value="Genomic_DNA"/>
</dbReference>
<feature type="transmembrane region" description="Helical" evidence="1">
    <location>
        <begin position="42"/>
        <end position="59"/>
    </location>
</feature>
<keyword evidence="1" id="KW-0472">Membrane</keyword>
<protein>
    <submittedName>
        <fullName evidence="2">Uncharacterized protein</fullName>
    </submittedName>
</protein>
<dbReference type="Proteomes" id="UP000278962">
    <property type="component" value="Unassembled WGS sequence"/>
</dbReference>
<feature type="transmembrane region" description="Helical" evidence="1">
    <location>
        <begin position="12"/>
        <end position="30"/>
    </location>
</feature>
<evidence type="ECO:0000313" key="2">
    <source>
        <dbReference type="EMBL" id="RKQ86543.1"/>
    </source>
</evidence>
<keyword evidence="3" id="KW-1185">Reference proteome</keyword>
<reference evidence="2 3" key="1">
    <citation type="submission" date="2018-10" db="EMBL/GenBank/DDBJ databases">
        <title>Genomic Encyclopedia of Archaeal and Bacterial Type Strains, Phase II (KMG-II): from individual species to whole genera.</title>
        <authorList>
            <person name="Goeker M."/>
        </authorList>
    </citation>
    <scope>NUCLEOTIDE SEQUENCE [LARGE SCALE GENOMIC DNA]</scope>
    <source>
        <strain evidence="2 3">DSM 14954</strain>
    </source>
</reference>
<dbReference type="AlphaFoldDB" id="A0A660L3R3"/>
<organism evidence="2 3">
    <name type="scientific">Solirubrobacter pauli</name>
    <dbReference type="NCBI Taxonomy" id="166793"/>
    <lineage>
        <taxon>Bacteria</taxon>
        <taxon>Bacillati</taxon>
        <taxon>Actinomycetota</taxon>
        <taxon>Thermoleophilia</taxon>
        <taxon>Solirubrobacterales</taxon>
        <taxon>Solirubrobacteraceae</taxon>
        <taxon>Solirubrobacter</taxon>
    </lineage>
</organism>
<gene>
    <name evidence="2" type="ORF">C8N24_4556</name>
</gene>
<keyword evidence="1" id="KW-1133">Transmembrane helix</keyword>
<keyword evidence="1" id="KW-0812">Transmembrane</keyword>
<name>A0A660L3R3_9ACTN</name>
<dbReference type="RefSeq" id="WP_121254363.1">
    <property type="nucleotide sequence ID" value="NZ_RBIL01000002.1"/>
</dbReference>
<evidence type="ECO:0000313" key="3">
    <source>
        <dbReference type="Proteomes" id="UP000278962"/>
    </source>
</evidence>
<evidence type="ECO:0000256" key="1">
    <source>
        <dbReference type="SAM" id="Phobius"/>
    </source>
</evidence>
<proteinExistence type="predicted"/>
<comment type="caution">
    <text evidence="2">The sequence shown here is derived from an EMBL/GenBank/DDBJ whole genome shotgun (WGS) entry which is preliminary data.</text>
</comment>
<accession>A0A660L3R3</accession>